<feature type="region of interest" description="Disordered" evidence="1">
    <location>
        <begin position="274"/>
        <end position="315"/>
    </location>
</feature>
<dbReference type="Proteomes" id="UP000266841">
    <property type="component" value="Unassembled WGS sequence"/>
</dbReference>
<gene>
    <name evidence="2" type="ORF">THAOC_35130</name>
</gene>
<comment type="caution">
    <text evidence="2">The sequence shown here is derived from an EMBL/GenBank/DDBJ whole genome shotgun (WGS) entry which is preliminary data.</text>
</comment>
<proteinExistence type="predicted"/>
<feature type="non-terminal residue" evidence="2">
    <location>
        <position position="1"/>
    </location>
</feature>
<dbReference type="AlphaFoldDB" id="K0RI10"/>
<organism evidence="2 3">
    <name type="scientific">Thalassiosira oceanica</name>
    <name type="common">Marine diatom</name>
    <dbReference type="NCBI Taxonomy" id="159749"/>
    <lineage>
        <taxon>Eukaryota</taxon>
        <taxon>Sar</taxon>
        <taxon>Stramenopiles</taxon>
        <taxon>Ochrophyta</taxon>
        <taxon>Bacillariophyta</taxon>
        <taxon>Coscinodiscophyceae</taxon>
        <taxon>Thalassiosirophycidae</taxon>
        <taxon>Thalassiosirales</taxon>
        <taxon>Thalassiosiraceae</taxon>
        <taxon>Thalassiosira</taxon>
    </lineage>
</organism>
<protein>
    <submittedName>
        <fullName evidence="2">Uncharacterized protein</fullName>
    </submittedName>
</protein>
<name>K0RI10_THAOC</name>
<dbReference type="eggNOG" id="ENOG502SF2C">
    <property type="taxonomic scope" value="Eukaryota"/>
</dbReference>
<accession>K0RI10</accession>
<evidence type="ECO:0000256" key="1">
    <source>
        <dbReference type="SAM" id="MobiDB-lite"/>
    </source>
</evidence>
<evidence type="ECO:0000313" key="3">
    <source>
        <dbReference type="Proteomes" id="UP000266841"/>
    </source>
</evidence>
<reference evidence="2 3" key="1">
    <citation type="journal article" date="2012" name="Genome Biol.">
        <title>Genome and low-iron response of an oceanic diatom adapted to chronic iron limitation.</title>
        <authorList>
            <person name="Lommer M."/>
            <person name="Specht M."/>
            <person name="Roy A.S."/>
            <person name="Kraemer L."/>
            <person name="Andreson R."/>
            <person name="Gutowska M.A."/>
            <person name="Wolf J."/>
            <person name="Bergner S.V."/>
            <person name="Schilhabel M.B."/>
            <person name="Klostermeier U.C."/>
            <person name="Beiko R.G."/>
            <person name="Rosenstiel P."/>
            <person name="Hippler M."/>
            <person name="Laroche J."/>
        </authorList>
    </citation>
    <scope>NUCLEOTIDE SEQUENCE [LARGE SCALE GENOMIC DNA]</scope>
    <source>
        <strain evidence="2 3">CCMP1005</strain>
    </source>
</reference>
<evidence type="ECO:0000313" key="2">
    <source>
        <dbReference type="EMBL" id="EJK46212.1"/>
    </source>
</evidence>
<keyword evidence="3" id="KW-1185">Reference proteome</keyword>
<sequence>DQCETARTELGFAADHPHDTEVCDEFVEEMCDEEPPIVEDHRRLFGEQSSSSHAQSNSARRNLETVVCVKDSHELHSKPCGEIKKPGEGGSRFLPFVYKVALNFLNLKKDIHDEIKQFSKEGFETACGALPWYGKGLCNLALLMYTATAKVLSLVLITVKHVLTTLQDEFSEEERFLLPIVTISESTHPVFAYFLESALIGKGPADVLNDNALNKTQNWTVYLESAIGAKLETISSGPNLEMDKFEAVMTEMVSAEVTTVIEAQQSENKARMAEMKAEMKAQQTEIKAEMKAQQTEIKAEMKAQQTEKQPEAKCP</sequence>
<dbReference type="EMBL" id="AGNL01047893">
    <property type="protein sequence ID" value="EJK46212.1"/>
    <property type="molecule type" value="Genomic_DNA"/>
</dbReference>